<keyword evidence="3" id="KW-1185">Reference proteome</keyword>
<evidence type="ECO:0000313" key="3">
    <source>
        <dbReference type="Proteomes" id="UP000076512"/>
    </source>
</evidence>
<dbReference type="OrthoDB" id="4566136at2"/>
<dbReference type="RefSeq" id="WP_082871675.1">
    <property type="nucleotide sequence ID" value="NZ_JABMCZ010000001.1"/>
</dbReference>
<reference evidence="2 3" key="1">
    <citation type="submission" date="2016-04" db="EMBL/GenBank/DDBJ databases">
        <authorList>
            <person name="Evans L.H."/>
            <person name="Alamgir A."/>
            <person name="Owens N."/>
            <person name="Weber N.D."/>
            <person name="Virtaneva K."/>
            <person name="Barbian K."/>
            <person name="Babar A."/>
            <person name="Rosenke K."/>
        </authorList>
    </citation>
    <scope>NUCLEOTIDE SEQUENCE [LARGE SCALE GENOMIC DNA]</scope>
    <source>
        <strain evidence="2 3">IFM 0406</strain>
    </source>
</reference>
<feature type="domain" description="4Fe-4S Wbl-type" evidence="1">
    <location>
        <begin position="13"/>
        <end position="75"/>
    </location>
</feature>
<gene>
    <name evidence="2" type="ORF">AWN90_36985</name>
</gene>
<name>A0A161Z1V1_9NOCA</name>
<evidence type="ECO:0000313" key="2">
    <source>
        <dbReference type="EMBL" id="KZM72274.1"/>
    </source>
</evidence>
<dbReference type="Proteomes" id="UP000076512">
    <property type="component" value="Unassembled WGS sequence"/>
</dbReference>
<dbReference type="Pfam" id="PF02467">
    <property type="entry name" value="Whib"/>
    <property type="match status" value="1"/>
</dbReference>
<protein>
    <recommendedName>
        <fullName evidence="1">4Fe-4S Wbl-type domain-containing protein</fullName>
    </recommendedName>
</protein>
<accession>A0A161Z1V1</accession>
<sequence>MASHDRDWMVRAQCRDTTDYSVYDSDNRGGGQAEQAQRACGGCPVRAECASYALKFADSIGGLVWAGVPVPESPTTIYYHRALDRLRAIAGQAA</sequence>
<dbReference type="STRING" id="455432.AWN90_36985"/>
<dbReference type="AlphaFoldDB" id="A0A161Z1V1"/>
<dbReference type="EMBL" id="LWGR01000009">
    <property type="protein sequence ID" value="KZM72274.1"/>
    <property type="molecule type" value="Genomic_DNA"/>
</dbReference>
<organism evidence="2 3">
    <name type="scientific">Nocardia terpenica</name>
    <dbReference type="NCBI Taxonomy" id="455432"/>
    <lineage>
        <taxon>Bacteria</taxon>
        <taxon>Bacillati</taxon>
        <taxon>Actinomycetota</taxon>
        <taxon>Actinomycetes</taxon>
        <taxon>Mycobacteriales</taxon>
        <taxon>Nocardiaceae</taxon>
        <taxon>Nocardia</taxon>
    </lineage>
</organism>
<dbReference type="PROSITE" id="PS51674">
    <property type="entry name" value="4FE4S_WBL"/>
    <property type="match status" value="1"/>
</dbReference>
<dbReference type="InterPro" id="IPR034768">
    <property type="entry name" value="4FE4S_WBL"/>
</dbReference>
<comment type="caution">
    <text evidence="2">The sequence shown here is derived from an EMBL/GenBank/DDBJ whole genome shotgun (WGS) entry which is preliminary data.</text>
</comment>
<evidence type="ECO:0000259" key="1">
    <source>
        <dbReference type="PROSITE" id="PS51674"/>
    </source>
</evidence>
<proteinExistence type="predicted"/>